<evidence type="ECO:0000256" key="4">
    <source>
        <dbReference type="ARBA" id="ARBA00023235"/>
    </source>
</evidence>
<evidence type="ECO:0000259" key="6">
    <source>
        <dbReference type="Pfam" id="PF01509"/>
    </source>
</evidence>
<protein>
    <recommendedName>
        <fullName evidence="5">tRNA pseudouridine synthase B</fullName>
        <ecNumber evidence="5">5.4.99.25</ecNumber>
    </recommendedName>
    <alternativeName>
        <fullName evidence="5">tRNA pseudouridine(55) synthase</fullName>
        <shortName evidence="5">Psi55 synthase</shortName>
    </alternativeName>
    <alternativeName>
        <fullName evidence="5">tRNA pseudouridylate synthase</fullName>
    </alternativeName>
    <alternativeName>
        <fullName evidence="5">tRNA-uridine isomerase</fullName>
    </alternativeName>
</protein>
<evidence type="ECO:0000313" key="10">
    <source>
        <dbReference type="Proteomes" id="UP000002964"/>
    </source>
</evidence>
<evidence type="ECO:0000256" key="2">
    <source>
        <dbReference type="ARBA" id="ARBA00005642"/>
    </source>
</evidence>
<dbReference type="RefSeq" id="WP_009150564.1">
    <property type="nucleotide sequence ID" value="NZ_CP121471.1"/>
</dbReference>
<evidence type="ECO:0000259" key="8">
    <source>
        <dbReference type="Pfam" id="PF16198"/>
    </source>
</evidence>
<dbReference type="GO" id="GO:0031119">
    <property type="term" value="P:tRNA pseudouridine synthesis"/>
    <property type="evidence" value="ECO:0007669"/>
    <property type="project" value="UniProtKB-UniRule"/>
</dbReference>
<dbReference type="GO" id="GO:0003723">
    <property type="term" value="F:RNA binding"/>
    <property type="evidence" value="ECO:0007669"/>
    <property type="project" value="InterPro"/>
</dbReference>
<feature type="domain" description="tRNA pseudouridylate synthase B C-terminal" evidence="8">
    <location>
        <begin position="182"/>
        <end position="260"/>
    </location>
</feature>
<dbReference type="GO" id="GO:1990481">
    <property type="term" value="P:mRNA pseudouridine synthesis"/>
    <property type="evidence" value="ECO:0007669"/>
    <property type="project" value="TreeGrafter"/>
</dbReference>
<evidence type="ECO:0000313" key="9">
    <source>
        <dbReference type="EMBL" id="EIC20161.1"/>
    </source>
</evidence>
<comment type="function">
    <text evidence="5">Responsible for synthesis of pseudouridine from uracil-55 in the psi GC loop of transfer RNAs.</text>
</comment>
<dbReference type="Pfam" id="PF16198">
    <property type="entry name" value="TruB_C_2"/>
    <property type="match status" value="1"/>
</dbReference>
<gene>
    <name evidence="5" type="primary">truB</name>
    <name evidence="9" type="ORF">Thi970DRAFT_03783</name>
</gene>
<dbReference type="CDD" id="cd21152">
    <property type="entry name" value="PUA_TruB_bacterial"/>
    <property type="match status" value="1"/>
</dbReference>
<dbReference type="CDD" id="cd02573">
    <property type="entry name" value="PseudoU_synth_EcTruB"/>
    <property type="match status" value="1"/>
</dbReference>
<reference evidence="10" key="1">
    <citation type="submission" date="2011-06" db="EMBL/GenBank/DDBJ databases">
        <authorList>
            <consortium name="US DOE Joint Genome Institute (JGI-PGF)"/>
            <person name="Lucas S."/>
            <person name="Han J."/>
            <person name="Lapidus A."/>
            <person name="Cheng J.-F."/>
            <person name="Goodwin L."/>
            <person name="Pitluck S."/>
            <person name="Peters L."/>
            <person name="Land M.L."/>
            <person name="Hauser L."/>
            <person name="Vogl K."/>
            <person name="Liu Z."/>
            <person name="Overmann J."/>
            <person name="Frigaard N.-U."/>
            <person name="Bryant D.A."/>
            <person name="Woyke T.J."/>
        </authorList>
    </citation>
    <scope>NUCLEOTIDE SEQUENCE [LARGE SCALE GENOMIC DNA]</scope>
    <source>
        <strain evidence="10">970</strain>
    </source>
</reference>
<feature type="domain" description="tRNA pseudouridine synthase II TruB subfamily 1 C-terminal" evidence="7">
    <location>
        <begin position="264"/>
        <end position="320"/>
    </location>
</feature>
<dbReference type="EC" id="5.4.99.25" evidence="5"/>
<dbReference type="InterPro" id="IPR002501">
    <property type="entry name" value="PsdUridine_synth_N"/>
</dbReference>
<dbReference type="STRING" id="631362.Thi970DRAFT_03783"/>
<feature type="active site" description="Nucleophile" evidence="5">
    <location>
        <position position="48"/>
    </location>
</feature>
<dbReference type="Proteomes" id="UP000002964">
    <property type="component" value="Unassembled WGS sequence"/>
</dbReference>
<dbReference type="Gene3D" id="3.30.2350.10">
    <property type="entry name" value="Pseudouridine synthase"/>
    <property type="match status" value="1"/>
</dbReference>
<evidence type="ECO:0000256" key="5">
    <source>
        <dbReference type="HAMAP-Rule" id="MF_01080"/>
    </source>
</evidence>
<keyword evidence="10" id="KW-1185">Reference proteome</keyword>
<dbReference type="FunFam" id="2.30.130.10:FF:000012">
    <property type="entry name" value="tRNA pseudouridine synthase B"/>
    <property type="match status" value="1"/>
</dbReference>
<accession>H8Z4A4</accession>
<organism evidence="9 10">
    <name type="scientific">Thiorhodovibrio frisius</name>
    <dbReference type="NCBI Taxonomy" id="631362"/>
    <lineage>
        <taxon>Bacteria</taxon>
        <taxon>Pseudomonadati</taxon>
        <taxon>Pseudomonadota</taxon>
        <taxon>Gammaproteobacteria</taxon>
        <taxon>Chromatiales</taxon>
        <taxon>Chromatiaceae</taxon>
        <taxon>Thiorhodovibrio</taxon>
    </lineage>
</organism>
<dbReference type="Pfam" id="PF01509">
    <property type="entry name" value="TruB_N"/>
    <property type="match status" value="1"/>
</dbReference>
<dbReference type="InterPro" id="IPR014780">
    <property type="entry name" value="tRNA_psdUridine_synth_TruB"/>
</dbReference>
<feature type="domain" description="Pseudouridine synthase II N-terminal" evidence="6">
    <location>
        <begin position="33"/>
        <end position="181"/>
    </location>
</feature>
<dbReference type="SUPFAM" id="SSF88697">
    <property type="entry name" value="PUA domain-like"/>
    <property type="match status" value="1"/>
</dbReference>
<dbReference type="InterPro" id="IPR015947">
    <property type="entry name" value="PUA-like_sf"/>
</dbReference>
<reference evidence="9 10" key="2">
    <citation type="submission" date="2011-11" db="EMBL/GenBank/DDBJ databases">
        <authorList>
            <consortium name="US DOE Joint Genome Institute"/>
            <person name="Lucas S."/>
            <person name="Han J."/>
            <person name="Lapidus A."/>
            <person name="Cheng J.-F."/>
            <person name="Goodwin L."/>
            <person name="Pitluck S."/>
            <person name="Peters L."/>
            <person name="Ovchinnikova G."/>
            <person name="Zhang X."/>
            <person name="Detter J.C."/>
            <person name="Han C."/>
            <person name="Tapia R."/>
            <person name="Land M."/>
            <person name="Hauser L."/>
            <person name="Kyrpides N."/>
            <person name="Ivanova N."/>
            <person name="Pagani I."/>
            <person name="Vogl K."/>
            <person name="Liu Z."/>
            <person name="Overmann J."/>
            <person name="Frigaard N.-U."/>
            <person name="Bryant D."/>
            <person name="Woyke T."/>
        </authorList>
    </citation>
    <scope>NUCLEOTIDE SEQUENCE [LARGE SCALE GENOMIC DNA]</scope>
    <source>
        <strain evidence="9 10">970</strain>
    </source>
</reference>
<dbReference type="AlphaFoldDB" id="H8Z4A4"/>
<dbReference type="eggNOG" id="COG0130">
    <property type="taxonomic scope" value="Bacteria"/>
</dbReference>
<evidence type="ECO:0000256" key="3">
    <source>
        <dbReference type="ARBA" id="ARBA00022694"/>
    </source>
</evidence>
<name>H8Z4A4_9GAMM</name>
<dbReference type="HAMAP" id="MF_01080">
    <property type="entry name" value="TruB_bact"/>
    <property type="match status" value="1"/>
</dbReference>
<dbReference type="SUPFAM" id="SSF55120">
    <property type="entry name" value="Pseudouridine synthase"/>
    <property type="match status" value="1"/>
</dbReference>
<proteinExistence type="inferred from homology"/>
<evidence type="ECO:0000256" key="1">
    <source>
        <dbReference type="ARBA" id="ARBA00000385"/>
    </source>
</evidence>
<dbReference type="PANTHER" id="PTHR13767">
    <property type="entry name" value="TRNA-PSEUDOURIDINE SYNTHASE"/>
    <property type="match status" value="1"/>
</dbReference>
<dbReference type="InterPro" id="IPR020103">
    <property type="entry name" value="PsdUridine_synth_cat_dom_sf"/>
</dbReference>
<dbReference type="OrthoDB" id="9802309at2"/>
<sequence length="320" mass="35018">MARRRKQGRKVAGILLLDKPLGDTSNHALQRVKHLFYAAKAGHTGSLDPLATGLLPICLGHTTKFSSFLLDADKRYRVRVRLGETTTTADAEGEILERRPTDGVTEAGVLACIERFVGDIEQLPPMYSAVKHQGQRLYKLAREGREVERQPRAIRIHRLELTSFALPDLELDVHCSKGTYVRTLAEDIGNCLGCGGHVIGLRRTGVGPYIEGDTRFVTMDELQALADAARDADAEDGSAPPLHERLQTLDALLLSLDTALGHCPALRLSADAAFYLGQGQPVLVPQAPTEGMVRLYDQSERFLGVGSILDDGRVQPKRLV</sequence>
<dbReference type="Pfam" id="PF09157">
    <property type="entry name" value="TruB-C_2"/>
    <property type="match status" value="1"/>
</dbReference>
<dbReference type="InterPro" id="IPR032819">
    <property type="entry name" value="TruB_C"/>
</dbReference>
<dbReference type="HOGENOM" id="CLU_032087_0_3_6"/>
<dbReference type="InterPro" id="IPR015240">
    <property type="entry name" value="tRNA_sdUridine_synth_fam1_C"/>
</dbReference>
<keyword evidence="3 5" id="KW-0819">tRNA processing</keyword>
<dbReference type="NCBIfam" id="TIGR00431">
    <property type="entry name" value="TruB"/>
    <property type="match status" value="1"/>
</dbReference>
<comment type="similarity">
    <text evidence="2 5">Belongs to the pseudouridine synthase TruB family. Type 1 subfamily.</text>
</comment>
<dbReference type="Gene3D" id="2.30.130.10">
    <property type="entry name" value="PUA domain"/>
    <property type="match status" value="1"/>
</dbReference>
<comment type="catalytic activity">
    <reaction evidence="1 5">
        <text>uridine(55) in tRNA = pseudouridine(55) in tRNA</text>
        <dbReference type="Rhea" id="RHEA:42532"/>
        <dbReference type="Rhea" id="RHEA-COMP:10101"/>
        <dbReference type="Rhea" id="RHEA-COMP:10102"/>
        <dbReference type="ChEBI" id="CHEBI:65314"/>
        <dbReference type="ChEBI" id="CHEBI:65315"/>
        <dbReference type="EC" id="5.4.99.25"/>
    </reaction>
</comment>
<dbReference type="EMBL" id="JH603170">
    <property type="protein sequence ID" value="EIC20161.1"/>
    <property type="molecule type" value="Genomic_DNA"/>
</dbReference>
<evidence type="ECO:0000259" key="7">
    <source>
        <dbReference type="Pfam" id="PF09157"/>
    </source>
</evidence>
<dbReference type="InterPro" id="IPR036974">
    <property type="entry name" value="PUA_sf"/>
</dbReference>
<dbReference type="PANTHER" id="PTHR13767:SF2">
    <property type="entry name" value="PSEUDOURIDYLATE SYNTHASE TRUB1"/>
    <property type="match status" value="1"/>
</dbReference>
<dbReference type="GO" id="GO:0160148">
    <property type="term" value="F:tRNA pseudouridine(55) synthase activity"/>
    <property type="evidence" value="ECO:0007669"/>
    <property type="project" value="UniProtKB-EC"/>
</dbReference>
<keyword evidence="4 5" id="KW-0413">Isomerase</keyword>